<feature type="transmembrane region" description="Helical" evidence="1">
    <location>
        <begin position="1059"/>
        <end position="1079"/>
    </location>
</feature>
<sequence>MKRDLKLKMPKIDISKFNPKLILRYGIVLLFSISLFLIKPAINPPQTEAAPQETNVDVFTGQIIPAFIASEYDPTEAFKMLAGGTVYVFAYDTWGSGSMVVGGIAVKTQIRADGTFQAVGLPHASKYGVYFPYDDNGPTEGNRFVKLDPNIGCDVANCVCTPTFDCVGDGNSAEMACAPYMCGSDNMQTVPFRWPKYDALHPDDPNLSDNILDVFSYQQKDYPAEVGAIIHDQLGNVVNLNNVIQGVAQGGKRVFITSSNKLDIENHLNVFPVIPTSVLKFKVNNHTTVNAGNPLNQEIFSSPISIIATRIMIDNWGSAPQSYPVESEAMKYLYVRDPVITGKTTSDGDFEVFAPPGIYTLTYFYNNDFFGFITRHVRPTSVSGGGAPINEWSSWSNPIIGQDINDSYYTANLYDNECSLQTGTTHYLYLYLYYRPVYIWGLLTRSLSTTNARGETMTVSPLPPPNTNYHLLIYNTDRYFEGVSLGGFYCPNQYSTDVNDEDIPQNFATIYDPGIYIFRLQGAPTSVRGKIRLQPSPENDPGALPTNPDPKALLKACGPQLDQICEPQERTFALASGINYLGFELVAKPNQGFKIQLNDANKKPVREGQITILSSDSQNDTWMTNRQSFPINSAGIVVIPFSALLPRGSSSGIDVSSSDINSDFILNAMLEDKYSGTYTLKKELFRYVYGKIGTVGTGTPLNDEACFAEGNEACFAEGEEAQNACDVCFDVDGTYVIRIKPKAVTSSNLNPELGGLVWLATKTHLKAPPVLAQDSSTQNMAYCAGATADKDTYHNGAGYLRINGTFGNKVQDNVILMELKTVQERASDSPDVFYIEGKKFAPADGEEQDVWITANETEMEDFLYDAESGKFTVFLPCATVHYQLSFTSGEKIGSRIWGFTPTTLRAAKEAEAAVEAMGDLGGTGNYYVIPQDVPPESQEPTREYQERMLSHVEVFGKNIYATESIDLWLKAMGETNDVQLYEITPPVIYAYLMEACPVGIKLSDNLLKQFLGNIACNLGYSFAHAMPSVFTFLEKTILTTRPLTESTAVVVLWNLMRKIVNLSLVVALMVMGIATILRLGAKSKTPFNPAASLFDMLKAVLKVNFSLVICQFFIDLNNILVHVTFSTINSAIINQLQTSKQFTSAAISGISAMGGAIGTTIASAAGAVSMLVAGTGGGVVIFILLFALFLVISLLFLTVTLIIQFVIRYAIIWLCVILAPFNFLLSALPFGKTFSGLWSKTFFAFVFMQTAIAILFALGMALLVSFPVSGKLGILEIGQIMIAIAIVGISLKSPSTIASLMGAGQGAQLMEGVNKGIQGIGQGVAQKFTPEEMATRQGRANAELDIKKAKMGEKWDKMPKWRQGLSKAWSTVKHQSAIPLLSAKTNYLSAKAKGVREGQGAEMLSLTDEEGFRKAQAIGMIEKQGIVEEAAALNTSEGGATTATQKAREIAERIPQAELHLGEQPMGAAEIEAYESAKVNVAKKITDLTRDAETAAGAGDERTFNLLAQQLQVAQDQKRVLDELVKVKTDKDG</sequence>
<keyword evidence="1" id="KW-0812">Transmembrane</keyword>
<feature type="transmembrane region" description="Helical" evidence="1">
    <location>
        <begin position="1242"/>
        <end position="1266"/>
    </location>
</feature>
<protein>
    <submittedName>
        <fullName evidence="2">Uncharacterized protein</fullName>
    </submittedName>
</protein>
<evidence type="ECO:0000313" key="3">
    <source>
        <dbReference type="Proteomes" id="UP000229438"/>
    </source>
</evidence>
<evidence type="ECO:0000256" key="1">
    <source>
        <dbReference type="SAM" id="Phobius"/>
    </source>
</evidence>
<proteinExistence type="predicted"/>
<keyword evidence="1" id="KW-0472">Membrane</keyword>
<feature type="transmembrane region" description="Helical" evidence="1">
    <location>
        <begin position="1272"/>
        <end position="1291"/>
    </location>
</feature>
<reference evidence="3" key="1">
    <citation type="submission" date="2017-09" db="EMBL/GenBank/DDBJ databases">
        <title>Depth-based differentiation of microbial function through sediment-hosted aquifers and enrichment of novel symbionts in the deep terrestrial subsurface.</title>
        <authorList>
            <person name="Probst A.J."/>
            <person name="Ladd B."/>
            <person name="Jarett J.K."/>
            <person name="Geller-Mcgrath D.E."/>
            <person name="Sieber C.M.K."/>
            <person name="Emerson J.B."/>
            <person name="Anantharaman K."/>
            <person name="Thomas B.C."/>
            <person name="Malmstrom R."/>
            <person name="Stieglmeier M."/>
            <person name="Klingl A."/>
            <person name="Woyke T."/>
            <person name="Ryan C.M."/>
            <person name="Banfield J.F."/>
        </authorList>
    </citation>
    <scope>NUCLEOTIDE SEQUENCE [LARGE SCALE GENOMIC DNA]</scope>
</reference>
<comment type="caution">
    <text evidence="2">The sequence shown here is derived from an EMBL/GenBank/DDBJ whole genome shotgun (WGS) entry which is preliminary data.</text>
</comment>
<feature type="transmembrane region" description="Helical" evidence="1">
    <location>
        <begin position="1100"/>
        <end position="1125"/>
    </location>
</feature>
<gene>
    <name evidence="2" type="ORF">CO015_04815</name>
</gene>
<accession>A0A2M8G5S7</accession>
<feature type="transmembrane region" description="Helical" evidence="1">
    <location>
        <begin position="1179"/>
        <end position="1203"/>
    </location>
</feature>
<feature type="non-terminal residue" evidence="2">
    <location>
        <position position="1533"/>
    </location>
</feature>
<dbReference type="EMBL" id="PFQS01000115">
    <property type="protein sequence ID" value="PJC68203.1"/>
    <property type="molecule type" value="Genomic_DNA"/>
</dbReference>
<keyword evidence="1" id="KW-1133">Transmembrane helix</keyword>
<feature type="transmembrane region" description="Helical" evidence="1">
    <location>
        <begin position="1145"/>
        <end position="1172"/>
    </location>
</feature>
<evidence type="ECO:0000313" key="2">
    <source>
        <dbReference type="EMBL" id="PJC68203.1"/>
    </source>
</evidence>
<organism evidence="2 3">
    <name type="scientific">candidate division WWE3 bacterium CG_4_8_14_3_um_filter_42_11</name>
    <dbReference type="NCBI Taxonomy" id="1975076"/>
    <lineage>
        <taxon>Bacteria</taxon>
        <taxon>Katanobacteria</taxon>
    </lineage>
</organism>
<dbReference type="Proteomes" id="UP000229438">
    <property type="component" value="Unassembled WGS sequence"/>
</dbReference>
<feature type="transmembrane region" description="Helical" evidence="1">
    <location>
        <begin position="1209"/>
        <end position="1230"/>
    </location>
</feature>
<name>A0A2M8G5S7_UNCKA</name>
<feature type="transmembrane region" description="Helical" evidence="1">
    <location>
        <begin position="21"/>
        <end position="38"/>
    </location>
</feature>